<dbReference type="PANTHER" id="PTHR20908">
    <property type="entry name" value="LD15586P"/>
    <property type="match status" value="1"/>
</dbReference>
<protein>
    <submittedName>
        <fullName evidence="1">Uncharacterized protein</fullName>
    </submittedName>
</protein>
<dbReference type="InterPro" id="IPR008547">
    <property type="entry name" value="DUF829_TMEM53"/>
</dbReference>
<dbReference type="Pfam" id="PF05705">
    <property type="entry name" value="DUF829"/>
    <property type="match status" value="1"/>
</dbReference>
<evidence type="ECO:0000313" key="2">
    <source>
        <dbReference type="Proteomes" id="UP001209878"/>
    </source>
</evidence>
<organism evidence="1 2">
    <name type="scientific">Ridgeia piscesae</name>
    <name type="common">Tubeworm</name>
    <dbReference type="NCBI Taxonomy" id="27915"/>
    <lineage>
        <taxon>Eukaryota</taxon>
        <taxon>Metazoa</taxon>
        <taxon>Spiralia</taxon>
        <taxon>Lophotrochozoa</taxon>
        <taxon>Annelida</taxon>
        <taxon>Polychaeta</taxon>
        <taxon>Sedentaria</taxon>
        <taxon>Canalipalpata</taxon>
        <taxon>Sabellida</taxon>
        <taxon>Siboglinidae</taxon>
        <taxon>Ridgeia</taxon>
    </lineage>
</organism>
<dbReference type="GO" id="GO:0017171">
    <property type="term" value="F:serine hydrolase activity"/>
    <property type="evidence" value="ECO:0007669"/>
    <property type="project" value="TreeGrafter"/>
</dbReference>
<keyword evidence="2" id="KW-1185">Reference proteome</keyword>
<dbReference type="Gene3D" id="3.40.50.1820">
    <property type="entry name" value="alpha/beta hydrolase"/>
    <property type="match status" value="1"/>
</dbReference>
<evidence type="ECO:0000313" key="1">
    <source>
        <dbReference type="EMBL" id="KAK2184327.1"/>
    </source>
</evidence>
<gene>
    <name evidence="1" type="ORF">NP493_271g00015</name>
</gene>
<dbReference type="EMBL" id="JAODUO010000270">
    <property type="protein sequence ID" value="KAK2184327.1"/>
    <property type="molecule type" value="Genomic_DNA"/>
</dbReference>
<dbReference type="InterPro" id="IPR029058">
    <property type="entry name" value="AB_hydrolase_fold"/>
</dbReference>
<accession>A0AAD9NXJ8</accession>
<proteinExistence type="predicted"/>
<dbReference type="PANTHER" id="PTHR20908:SF1">
    <property type="entry name" value="LD15586P"/>
    <property type="match status" value="1"/>
</dbReference>
<name>A0AAD9NXJ8_RIDPI</name>
<sequence length="294" mass="33208">MQALTIRSAQLMSSASMQQKPDIINKNMVFHKACNSNLATSDRPLVVIYAWLAAKSKHIYKYSNLYLERGFDVLHIKVHPTQLMWPVIVQGLTQVMLDFIHDADRGQQPILIHGFSVGGYLYGEALHKICTNPDKYGGLRQRIRGQIFDSPVDFQGIPFGVSRAVSDNPVVQKVVEQSLASYLKVFEKQTTAHYLRSSAAFHANDLGIPSLLFCSHADPVGPVERIEYVVGKWRSKDIPVVTKLFEKSPHVSHFQHYPVDYIQALNQFLGTIGLDYSEREDKEELVKRRAAVSV</sequence>
<comment type="caution">
    <text evidence="1">The sequence shown here is derived from an EMBL/GenBank/DDBJ whole genome shotgun (WGS) entry which is preliminary data.</text>
</comment>
<dbReference type="SUPFAM" id="SSF53474">
    <property type="entry name" value="alpha/beta-Hydrolases"/>
    <property type="match status" value="1"/>
</dbReference>
<dbReference type="Proteomes" id="UP001209878">
    <property type="component" value="Unassembled WGS sequence"/>
</dbReference>
<dbReference type="AlphaFoldDB" id="A0AAD9NXJ8"/>
<reference evidence="1" key="1">
    <citation type="journal article" date="2023" name="Mol. Biol. Evol.">
        <title>Third-Generation Sequencing Reveals the Adaptive Role of the Epigenome in Three Deep-Sea Polychaetes.</title>
        <authorList>
            <person name="Perez M."/>
            <person name="Aroh O."/>
            <person name="Sun Y."/>
            <person name="Lan Y."/>
            <person name="Juniper S.K."/>
            <person name="Young C.R."/>
            <person name="Angers B."/>
            <person name="Qian P.Y."/>
        </authorList>
    </citation>
    <scope>NUCLEOTIDE SEQUENCE</scope>
    <source>
        <strain evidence="1">R07B-5</strain>
    </source>
</reference>